<protein>
    <recommendedName>
        <fullName evidence="1">YTH domain-containing protein</fullName>
    </recommendedName>
</protein>
<dbReference type="EMBL" id="BLAF01000059">
    <property type="protein sequence ID" value="GES24914.1"/>
    <property type="molecule type" value="Genomic_DNA"/>
</dbReference>
<sequence>MAARAARVIVVAHGRTAAVRAAAFPSPDDVLELPPAGDVVKGEGRAGPEERCLGTARWLGVAAVADPGLRDCDLGRWRGRAFAEVAAEEPEGVRAWLSDPGAVPHGGESVAGLIARMGEWLGGLPPGRSLAVTHPAVVRAMLVSALRLPDVAYWRVDVPPLGRVELSGFDGRWNLRLPQWGPLMGASRGSEGIFPDFSAISEGDFEG</sequence>
<dbReference type="SUPFAM" id="SSF53254">
    <property type="entry name" value="Phosphoglycerate mutase-like"/>
    <property type="match status" value="1"/>
</dbReference>
<dbReference type="OrthoDB" id="7502553at2"/>
<dbReference type="PROSITE" id="PS50882">
    <property type="entry name" value="YTH"/>
    <property type="match status" value="1"/>
</dbReference>
<comment type="caution">
    <text evidence="2">The sequence shown here is derived from an EMBL/GenBank/DDBJ whole genome shotgun (WGS) entry which is preliminary data.</text>
</comment>
<dbReference type="InterPro" id="IPR007275">
    <property type="entry name" value="YTH_domain"/>
</dbReference>
<feature type="domain" description="YTH" evidence="1">
    <location>
        <begin position="151"/>
        <end position="207"/>
    </location>
</feature>
<gene>
    <name evidence="2" type="ORF">Aple_078130</name>
</gene>
<name>A0A5M3XUN8_9ACTN</name>
<evidence type="ECO:0000313" key="3">
    <source>
        <dbReference type="Proteomes" id="UP000377595"/>
    </source>
</evidence>
<reference evidence="2 3" key="1">
    <citation type="submission" date="2019-10" db="EMBL/GenBank/DDBJ databases">
        <title>Whole genome shotgun sequence of Acrocarpospora pleiomorpha NBRC 16267.</title>
        <authorList>
            <person name="Ichikawa N."/>
            <person name="Kimura A."/>
            <person name="Kitahashi Y."/>
            <person name="Komaki H."/>
            <person name="Oguchi A."/>
        </authorList>
    </citation>
    <scope>NUCLEOTIDE SEQUENCE [LARGE SCALE GENOMIC DNA]</scope>
    <source>
        <strain evidence="2 3">NBRC 16267</strain>
    </source>
</reference>
<dbReference type="AlphaFoldDB" id="A0A5M3XUN8"/>
<organism evidence="2 3">
    <name type="scientific">Acrocarpospora pleiomorpha</name>
    <dbReference type="NCBI Taxonomy" id="90975"/>
    <lineage>
        <taxon>Bacteria</taxon>
        <taxon>Bacillati</taxon>
        <taxon>Actinomycetota</taxon>
        <taxon>Actinomycetes</taxon>
        <taxon>Streptosporangiales</taxon>
        <taxon>Streptosporangiaceae</taxon>
        <taxon>Acrocarpospora</taxon>
    </lineage>
</organism>
<dbReference type="InterPro" id="IPR029033">
    <property type="entry name" value="His_PPase_superfam"/>
</dbReference>
<dbReference type="Proteomes" id="UP000377595">
    <property type="component" value="Unassembled WGS sequence"/>
</dbReference>
<dbReference type="RefSeq" id="WP_155349719.1">
    <property type="nucleotide sequence ID" value="NZ_BAAAHM010000034.1"/>
</dbReference>
<dbReference type="GO" id="GO:0003723">
    <property type="term" value="F:RNA binding"/>
    <property type="evidence" value="ECO:0007669"/>
    <property type="project" value="InterPro"/>
</dbReference>
<dbReference type="InterPro" id="IPR013078">
    <property type="entry name" value="His_Pase_superF_clade-1"/>
</dbReference>
<evidence type="ECO:0000259" key="1">
    <source>
        <dbReference type="PROSITE" id="PS50882"/>
    </source>
</evidence>
<evidence type="ECO:0000313" key="2">
    <source>
        <dbReference type="EMBL" id="GES24914.1"/>
    </source>
</evidence>
<dbReference type="Pfam" id="PF00300">
    <property type="entry name" value="His_Phos_1"/>
    <property type="match status" value="1"/>
</dbReference>
<accession>A0A5M3XUN8</accession>
<dbReference type="Gene3D" id="3.40.50.1240">
    <property type="entry name" value="Phosphoglycerate mutase-like"/>
    <property type="match status" value="1"/>
</dbReference>
<keyword evidence="3" id="KW-1185">Reference proteome</keyword>
<proteinExistence type="predicted"/>